<dbReference type="OrthoDB" id="2334771at2759"/>
<organism evidence="3 4">
    <name type="scientific">Funneliformis caledonium</name>
    <dbReference type="NCBI Taxonomy" id="1117310"/>
    <lineage>
        <taxon>Eukaryota</taxon>
        <taxon>Fungi</taxon>
        <taxon>Fungi incertae sedis</taxon>
        <taxon>Mucoromycota</taxon>
        <taxon>Glomeromycotina</taxon>
        <taxon>Glomeromycetes</taxon>
        <taxon>Glomerales</taxon>
        <taxon>Glomeraceae</taxon>
        <taxon>Funneliformis</taxon>
    </lineage>
</organism>
<feature type="non-terminal residue" evidence="3">
    <location>
        <position position="1"/>
    </location>
</feature>
<gene>
    <name evidence="3" type="ORF">FCALED_LOCUS12032</name>
</gene>
<keyword evidence="1" id="KW-0862">Zinc</keyword>
<name>A0A9N9EEA2_9GLOM</name>
<dbReference type="PROSITE" id="PS50966">
    <property type="entry name" value="ZF_SWIM"/>
    <property type="match status" value="1"/>
</dbReference>
<sequence length="609" mass="70551">ESLSFRRVDSEICEEFLKLFNDGHSLSSALHVYEDNLYLNASDEQELLETLADRAKNLGYDYVAKLFQNYCEVSLRGNNGKLMFERLAELVQDYNYLGQGKAVLQEYDAHADKAFILCIITSLMCRVHEKVLQAGKLCYVDALASFDPLNSLITLLYTSCVVRALPLSLFVTSDELKITLEKAMNLLKTILPPYAFFRRGPQIGPMVFLTDDSSAERVRLLCTFHFLQAFWRRLYDSKHKVNKENWVPIMEKARKILYVLSGSEMEIHYEEFKQKFYNHPQLRSHLKRSFGIMKDIIFARTKAYNPIQIFQFIIITMERFYERRVLGIAHRHVGYLRIAKRFLCSNWKIINMDVIQKTCVDNEFLVLSTKDANTFYIVNSEIGVCSCLVGMTSAPCKHQGAVSMKYHLSNFNFVPSLMSNDRITYAYIAFGCVAENKSFYASLHAQQSIIQSQHAELSNVLATEGPRESNEINEEIEDFDISEFISFLNEVKLDFQNADQALRTALNKFKDRYNTAKSKSVLWLFLFLYDLNRDLDPMVRIKSDAHIRVQVESIKRRKMEGDGSKQRLPVLINEDKENFDSHVIPVQKKRKTAKKEHNLCKNILSNRPN</sequence>
<evidence type="ECO:0000313" key="4">
    <source>
        <dbReference type="Proteomes" id="UP000789570"/>
    </source>
</evidence>
<reference evidence="3" key="1">
    <citation type="submission" date="2021-06" db="EMBL/GenBank/DDBJ databases">
        <authorList>
            <person name="Kallberg Y."/>
            <person name="Tangrot J."/>
            <person name="Rosling A."/>
        </authorList>
    </citation>
    <scope>NUCLEOTIDE SEQUENCE</scope>
    <source>
        <strain evidence="3">UK204</strain>
    </source>
</reference>
<dbReference type="PANTHER" id="PTHR35385:SF2">
    <property type="entry name" value="PROTEIN B, PUTATIVE-RELATED"/>
    <property type="match status" value="1"/>
</dbReference>
<comment type="caution">
    <text evidence="3">The sequence shown here is derived from an EMBL/GenBank/DDBJ whole genome shotgun (WGS) entry which is preliminary data.</text>
</comment>
<keyword evidence="1" id="KW-0863">Zinc-finger</keyword>
<dbReference type="AlphaFoldDB" id="A0A9N9EEA2"/>
<dbReference type="Proteomes" id="UP000789570">
    <property type="component" value="Unassembled WGS sequence"/>
</dbReference>
<dbReference type="GO" id="GO:0008270">
    <property type="term" value="F:zinc ion binding"/>
    <property type="evidence" value="ECO:0007669"/>
    <property type="project" value="UniProtKB-KW"/>
</dbReference>
<accession>A0A9N9EEA2</accession>
<proteinExistence type="predicted"/>
<dbReference type="EMBL" id="CAJVPQ010005508">
    <property type="protein sequence ID" value="CAG8671294.1"/>
    <property type="molecule type" value="Genomic_DNA"/>
</dbReference>
<keyword evidence="1" id="KW-0479">Metal-binding</keyword>
<keyword evidence="4" id="KW-1185">Reference proteome</keyword>
<evidence type="ECO:0000313" key="3">
    <source>
        <dbReference type="EMBL" id="CAG8671294.1"/>
    </source>
</evidence>
<dbReference type="PANTHER" id="PTHR35385">
    <property type="entry name" value="PROTEIN B, PUTATIVE-RELATED-RELATED"/>
    <property type="match status" value="1"/>
</dbReference>
<evidence type="ECO:0000259" key="2">
    <source>
        <dbReference type="PROSITE" id="PS50966"/>
    </source>
</evidence>
<evidence type="ECO:0000256" key="1">
    <source>
        <dbReference type="PROSITE-ProRule" id="PRU00325"/>
    </source>
</evidence>
<dbReference type="InterPro" id="IPR007527">
    <property type="entry name" value="Znf_SWIM"/>
</dbReference>
<feature type="domain" description="SWIM-type" evidence="2">
    <location>
        <begin position="376"/>
        <end position="407"/>
    </location>
</feature>
<protein>
    <submittedName>
        <fullName evidence="3">5650_t:CDS:1</fullName>
    </submittedName>
</protein>